<dbReference type="PANTHER" id="PTHR38654">
    <property type="entry name" value="BUCKY BALL-RELATED"/>
    <property type="match status" value="1"/>
</dbReference>
<dbReference type="InterPro" id="IPR053309">
    <property type="entry name" value="Balbiani_Body_Formation"/>
</dbReference>
<organism evidence="2 3">
    <name type="scientific">Austrofundulus limnaeus</name>
    <name type="common">Annual killifish</name>
    <dbReference type="NCBI Taxonomy" id="52670"/>
    <lineage>
        <taxon>Eukaryota</taxon>
        <taxon>Metazoa</taxon>
        <taxon>Chordata</taxon>
        <taxon>Craniata</taxon>
        <taxon>Vertebrata</taxon>
        <taxon>Euteleostomi</taxon>
        <taxon>Actinopterygii</taxon>
        <taxon>Neopterygii</taxon>
        <taxon>Teleostei</taxon>
        <taxon>Neoteleostei</taxon>
        <taxon>Acanthomorphata</taxon>
        <taxon>Ovalentaria</taxon>
        <taxon>Atherinomorphae</taxon>
        <taxon>Cyprinodontiformes</taxon>
        <taxon>Rivulidae</taxon>
        <taxon>Austrofundulus</taxon>
    </lineage>
</organism>
<feature type="region of interest" description="Disordered" evidence="1">
    <location>
        <begin position="384"/>
        <end position="453"/>
    </location>
</feature>
<feature type="region of interest" description="Disordered" evidence="1">
    <location>
        <begin position="1"/>
        <end position="40"/>
    </location>
</feature>
<protein>
    <submittedName>
        <fullName evidence="3">Uncharacterized protein LOC106525977</fullName>
    </submittedName>
</protein>
<evidence type="ECO:0000256" key="1">
    <source>
        <dbReference type="SAM" id="MobiDB-lite"/>
    </source>
</evidence>
<feature type="compositionally biased region" description="Polar residues" evidence="1">
    <location>
        <begin position="563"/>
        <end position="576"/>
    </location>
</feature>
<reference evidence="3" key="1">
    <citation type="submission" date="2025-08" db="UniProtKB">
        <authorList>
            <consortium name="RefSeq"/>
        </authorList>
    </citation>
    <scope>IDENTIFICATION</scope>
    <source>
        <strain evidence="3">Quisiro</strain>
        <tissue evidence="3">Liver</tissue>
    </source>
</reference>
<gene>
    <name evidence="3" type="primary">LOC106525977</name>
</gene>
<accession>A0A2I4C771</accession>
<evidence type="ECO:0000313" key="3">
    <source>
        <dbReference type="RefSeq" id="XP_013875838.1"/>
    </source>
</evidence>
<dbReference type="Proteomes" id="UP000192220">
    <property type="component" value="Unplaced"/>
</dbReference>
<name>A0A2I4C771_AUSLI</name>
<proteinExistence type="predicted"/>
<feature type="compositionally biased region" description="Low complexity" evidence="1">
    <location>
        <begin position="431"/>
        <end position="443"/>
    </location>
</feature>
<dbReference type="KEGG" id="alim:106525977"/>
<dbReference type="OrthoDB" id="8963060at2759"/>
<evidence type="ECO:0000313" key="2">
    <source>
        <dbReference type="Proteomes" id="UP000192220"/>
    </source>
</evidence>
<sequence length="576" mass="62537">MAASVGRPPAAYSRPVGGNPGPHSSGLTSSVQPDLGPHCSGLDPGFSAHLHQPVFVPPAVYTHAPPPPFLHYQWPTPFPFPPFPGYPGFGMVLPTPPYLEAPAYLLPHPHIQPVDYRRLLPPQVPAQYPNPTHRTRLPYVPPKETANSEVQTEIAMGFLWPPDVSDSGHGTGSNPSHSPGSSSAGLDNRSTVQSFTGMYIGSGVSDGTNEDVANAKHEVLFKVLRLPQADTEVCLESCETVGPVDLPFCERPSLNYRENLECSENLSCMFLDGEPENSNGTNLHYDLPDMAPSKMSSSNCPAKQKLNESIWSVESLEPYIPSQEWLMENSLLEPGIQKPVQEARKDRLSAQSDKIVKVIKPSPAPPVFIMSVQMSEDGLDINVQDEQQSPPEPEQDQSSVQCEHDALSLPTPMPSEAVSPTEDENDESSSEPEAAAPSPNQEAPVEDELQEKGPSCQEEMLLQSLAEKLSFPGKLVCHTQMDGDPVTLQKITKMLPSKGHLMDFGVQCSKGQDPKCFCGMLTYRPNKNHVNTQTSGTVKLKLSGSVEMCRKGLVSGGGPLDGHTNQQEVHTTEQLI</sequence>
<feature type="compositionally biased region" description="Acidic residues" evidence="1">
    <location>
        <begin position="421"/>
        <end position="430"/>
    </location>
</feature>
<dbReference type="GeneID" id="106525977"/>
<dbReference type="PANTHER" id="PTHR38654:SF1">
    <property type="entry name" value="BUCKY BALL"/>
    <property type="match status" value="1"/>
</dbReference>
<keyword evidence="2" id="KW-1185">Reference proteome</keyword>
<dbReference type="AlphaFoldDB" id="A0A2I4C771"/>
<dbReference type="RefSeq" id="XP_013875838.1">
    <property type="nucleotide sequence ID" value="XM_014020384.1"/>
</dbReference>
<feature type="region of interest" description="Disordered" evidence="1">
    <location>
        <begin position="556"/>
        <end position="576"/>
    </location>
</feature>
<feature type="region of interest" description="Disordered" evidence="1">
    <location>
        <begin position="165"/>
        <end position="189"/>
    </location>
</feature>
<dbReference type="InParanoid" id="A0A2I4C771"/>
<feature type="compositionally biased region" description="Low complexity" evidence="1">
    <location>
        <begin position="172"/>
        <end position="185"/>
    </location>
</feature>